<proteinExistence type="predicted"/>
<feature type="signal peptide" evidence="1">
    <location>
        <begin position="1"/>
        <end position="19"/>
    </location>
</feature>
<evidence type="ECO:0008006" key="3">
    <source>
        <dbReference type="Google" id="ProtNLM"/>
    </source>
</evidence>
<evidence type="ECO:0000313" key="2">
    <source>
        <dbReference type="EMBL" id="VIO56169.1"/>
    </source>
</evidence>
<dbReference type="EMBL" id="CAAKMV010000123">
    <property type="protein sequence ID" value="VIO56169.1"/>
    <property type="molecule type" value="Genomic_DNA"/>
</dbReference>
<sequence>MASFLLLLLPAELQNAIYASLGVNDIKNLRVTCSALAKALPLHFDRVFISANSLNIEVFNAIANHETFRHQVTEIIWDDARFRTEPKLGEEEQDVWGYESDTEYECTRWFRRGRFDYGDQGTYIYPGVHMGITESWAHYQALMDDQTQVLFCNADIEAFNHGLRRFTSLKRVTITPSAHGRHWSPLYRTPMIRAFPVGFDYPLPRTWQFYDDDEPFDALPWVSHGDETPHLDICGVESTAEAYRDQWRGFRLVTRALSEYADHTISEFVIGGTEVQSGLNCRIFDQWSPEYGDLVTLLKRPGFRHLELHLFTAFLEDDDWHSLKTGLLRDAFAQAKDLEYLCLRTTTDISDGVPQCLIPGIEGHAVPLRGIFLPDSWSRLQHFVITNLLVELDDFMSLLASLSPSLRSVKIIDMAFESQEHGYDDLLRAIRDDLDWRLRPVGERPKVQIAAKRLDDDEIEEGRYIIFGQPISSYLYGTGKNPFEDSKYRIRQGRGAVQRDIFDPGFEEPF</sequence>
<protein>
    <recommendedName>
        <fullName evidence="3">F-box domain-containing protein</fullName>
    </recommendedName>
</protein>
<gene>
    <name evidence="2" type="ORF">FUG_LOCUS202806</name>
</gene>
<reference evidence="2" key="1">
    <citation type="submission" date="2019-04" db="EMBL/GenBank/DDBJ databases">
        <authorList>
            <person name="Melise S."/>
            <person name="Noan J."/>
            <person name="Okalmin O."/>
        </authorList>
    </citation>
    <scope>NUCLEOTIDE SEQUENCE</scope>
    <source>
        <strain evidence="2">FN9</strain>
    </source>
</reference>
<accession>A0A4E9E8Y0</accession>
<keyword evidence="1" id="KW-0732">Signal</keyword>
<dbReference type="AlphaFoldDB" id="A0A4E9E8Y0"/>
<name>A0A4E9E8Y0_GIBZA</name>
<feature type="chain" id="PRO_5026036523" description="F-box domain-containing protein" evidence="1">
    <location>
        <begin position="20"/>
        <end position="510"/>
    </location>
</feature>
<organism evidence="2">
    <name type="scientific">Gibberella zeae</name>
    <name type="common">Wheat head blight fungus</name>
    <name type="synonym">Fusarium graminearum</name>
    <dbReference type="NCBI Taxonomy" id="5518"/>
    <lineage>
        <taxon>Eukaryota</taxon>
        <taxon>Fungi</taxon>
        <taxon>Dikarya</taxon>
        <taxon>Ascomycota</taxon>
        <taxon>Pezizomycotina</taxon>
        <taxon>Sordariomycetes</taxon>
        <taxon>Hypocreomycetidae</taxon>
        <taxon>Hypocreales</taxon>
        <taxon>Nectriaceae</taxon>
        <taxon>Fusarium</taxon>
    </lineage>
</organism>
<evidence type="ECO:0000256" key="1">
    <source>
        <dbReference type="SAM" id="SignalP"/>
    </source>
</evidence>